<reference evidence="1" key="2">
    <citation type="journal article" date="2023" name="Biology">
        <title>Prokaryotic Life Associated with Coal-Fire Gas Vents Revealed by Metagenomics.</title>
        <authorList>
            <person name="Kadnikov V.V."/>
            <person name="Mardanov A.V."/>
            <person name="Beletsky A.V."/>
            <person name="Karnachuk O.V."/>
            <person name="Ravin N.V."/>
        </authorList>
    </citation>
    <scope>NUCLEOTIDE SEQUENCE</scope>
    <source>
        <strain evidence="1">Bu02</strain>
    </source>
</reference>
<name>A0AAT9LBE6_9FIRM</name>
<dbReference type="Gene3D" id="6.10.140.1110">
    <property type="match status" value="1"/>
</dbReference>
<accession>A0AAT9LBE6</accession>
<proteinExistence type="predicted"/>
<reference evidence="1" key="1">
    <citation type="submission" date="2020-10" db="EMBL/GenBank/DDBJ databases">
        <authorList>
            <person name="Kadnikov V."/>
            <person name="Beletsky A.V."/>
            <person name="Mardanov A.V."/>
            <person name="Karnachuk O.V."/>
            <person name="Ravin N.V."/>
        </authorList>
    </citation>
    <scope>NUCLEOTIDE SEQUENCE</scope>
    <source>
        <strain evidence="1">Bu02</strain>
    </source>
</reference>
<dbReference type="AlphaFoldDB" id="A0AAT9LBE6"/>
<dbReference type="InterPro" id="IPR021297">
    <property type="entry name" value="YlqD"/>
</dbReference>
<organism evidence="1">
    <name type="scientific">Candidatus Fermentithermobacillus carboniphilus</name>
    <dbReference type="NCBI Taxonomy" id="3085328"/>
    <lineage>
        <taxon>Bacteria</taxon>
        <taxon>Bacillati</taxon>
        <taxon>Bacillota</taxon>
        <taxon>Candidatus Fermentithermobacillia</taxon>
        <taxon>Candidatus Fermentithermobacillales</taxon>
        <taxon>Candidatus Fermentithermobacillaceae</taxon>
        <taxon>Candidatus Fermentithermobacillus</taxon>
    </lineage>
</organism>
<dbReference type="EMBL" id="CP062796">
    <property type="protein sequence ID" value="QUL98374.1"/>
    <property type="molecule type" value="Genomic_DNA"/>
</dbReference>
<dbReference type="Pfam" id="PF11068">
    <property type="entry name" value="YlqD"/>
    <property type="match status" value="1"/>
</dbReference>
<evidence type="ECO:0000313" key="1">
    <source>
        <dbReference type="EMBL" id="QUL98374.1"/>
    </source>
</evidence>
<evidence type="ECO:0008006" key="2">
    <source>
        <dbReference type="Google" id="ProtNLM"/>
    </source>
</evidence>
<gene>
    <name evidence="1" type="ORF">IMF26_10215</name>
</gene>
<protein>
    <recommendedName>
        <fullName evidence="2">YlqD protein</fullName>
    </recommendedName>
</protein>
<sequence>MLIARTVTVKSRVTPNLRAQLGAETQKAIRDIDQEISRIEADLEARRTAGKSEEAVRLEKEKRELSSRREALVARLRDITRLKDGEEITRGQIQGFYDLKVGDMWPEVQACEIVLEEGRVVAIREGRAVSVLAQPAPAGTSGSGTEH</sequence>
<dbReference type="KEGG" id="fcz:IMF26_10215"/>